<evidence type="ECO:0000313" key="4">
    <source>
        <dbReference type="Proteomes" id="UP001059596"/>
    </source>
</evidence>
<organism evidence="3 4">
    <name type="scientific">Drosophila gunungcola</name>
    <name type="common">fruit fly</name>
    <dbReference type="NCBI Taxonomy" id="103775"/>
    <lineage>
        <taxon>Eukaryota</taxon>
        <taxon>Metazoa</taxon>
        <taxon>Ecdysozoa</taxon>
        <taxon>Arthropoda</taxon>
        <taxon>Hexapoda</taxon>
        <taxon>Insecta</taxon>
        <taxon>Pterygota</taxon>
        <taxon>Neoptera</taxon>
        <taxon>Endopterygota</taxon>
        <taxon>Diptera</taxon>
        <taxon>Brachycera</taxon>
        <taxon>Muscomorpha</taxon>
        <taxon>Ephydroidea</taxon>
        <taxon>Drosophilidae</taxon>
        <taxon>Drosophila</taxon>
        <taxon>Sophophora</taxon>
    </lineage>
</organism>
<dbReference type="OrthoDB" id="7871356at2759"/>
<feature type="compositionally biased region" description="Basic and acidic residues" evidence="2">
    <location>
        <begin position="254"/>
        <end position="266"/>
    </location>
</feature>
<feature type="compositionally biased region" description="Polar residues" evidence="2">
    <location>
        <begin position="459"/>
        <end position="468"/>
    </location>
</feature>
<feature type="region of interest" description="Disordered" evidence="2">
    <location>
        <begin position="151"/>
        <end position="177"/>
    </location>
</feature>
<gene>
    <name evidence="3" type="ORF">M5D96_009707</name>
</gene>
<feature type="compositionally biased region" description="Basic and acidic residues" evidence="2">
    <location>
        <begin position="205"/>
        <end position="233"/>
    </location>
</feature>
<keyword evidence="4" id="KW-1185">Reference proteome</keyword>
<protein>
    <recommendedName>
        <fullName evidence="5">Axoneme-associated protein mst101(2)</fullName>
    </recommendedName>
</protein>
<feature type="compositionally biased region" description="Basic and acidic residues" evidence="2">
    <location>
        <begin position="440"/>
        <end position="458"/>
    </location>
</feature>
<comment type="caution">
    <text evidence="3">The sequence shown here is derived from an EMBL/GenBank/DDBJ whole genome shotgun (WGS) entry which is preliminary data.</text>
</comment>
<evidence type="ECO:0000256" key="2">
    <source>
        <dbReference type="SAM" id="MobiDB-lite"/>
    </source>
</evidence>
<dbReference type="PROSITE" id="PS51257">
    <property type="entry name" value="PROKAR_LIPOPROTEIN"/>
    <property type="match status" value="1"/>
</dbReference>
<feature type="region of interest" description="Disordered" evidence="2">
    <location>
        <begin position="205"/>
        <end position="266"/>
    </location>
</feature>
<evidence type="ECO:0000313" key="3">
    <source>
        <dbReference type="EMBL" id="KAI8037554.1"/>
    </source>
</evidence>
<keyword evidence="1" id="KW-0175">Coiled coil</keyword>
<feature type="coiled-coil region" evidence="1">
    <location>
        <begin position="57"/>
        <end position="84"/>
    </location>
</feature>
<accession>A0A9P9YIC4</accession>
<feature type="region of interest" description="Disordered" evidence="2">
    <location>
        <begin position="440"/>
        <end position="468"/>
    </location>
</feature>
<reference evidence="3" key="1">
    <citation type="journal article" date="2023" name="Genome Biol. Evol.">
        <title>Long-read-based Genome Assembly of Drosophila gunungcola Reveals Fewer Chemosensory Genes in Flower-breeding Species.</title>
        <authorList>
            <person name="Negi A."/>
            <person name="Liao B.Y."/>
            <person name="Yeh S.D."/>
        </authorList>
    </citation>
    <scope>NUCLEOTIDE SEQUENCE</scope>
    <source>
        <strain evidence="3">Sukarami</strain>
    </source>
</reference>
<dbReference type="EMBL" id="JAMKOV010000012">
    <property type="protein sequence ID" value="KAI8037554.1"/>
    <property type="molecule type" value="Genomic_DNA"/>
</dbReference>
<feature type="coiled-coil region" evidence="1">
    <location>
        <begin position="593"/>
        <end position="644"/>
    </location>
</feature>
<feature type="coiled-coil region" evidence="1">
    <location>
        <begin position="696"/>
        <end position="749"/>
    </location>
</feature>
<sequence>MCSRLIGYLLTGMSCPQSRAPVAIVFQCQLRNYCDPSLMDCDAYKAYKKQKALAMKKKRADMKKEAAKQDVVRLKSELHKCIEQKEKALKAKVECMTAEEQKAMGDMMDCVMAGVRKICLKSVMQKYCKEQELKLRYERLIKEKKMKELMKKCPAKEKESSEEEGEDPKAKQAEKETEKLAAIAKESEQLQKCMNETAKLLKAELEKSGCQEDQRKEESPESGKNIKKDNSKDKSKKIGKNYSKQSEVQLRVKGVKESPKQKDDPTKVLILDNCKEVLKDKCEAPKKNAKPEAKEACEKPKVPFKDKKIENKEKPKEKECPIDAKVETALSKVEIEGNNAKNDKKMKEITEEEEICPVPPKKDNKCLKDPKVSGGKTKSPYEQKMEECIKEEWEDISQTQKRLSPKEKKKVDAAEGCLKELIKKRCRTIVIRKMCDESWGEPKKENKCKDHEETKDNPSDCTDTQDSGKANIKKCLEKKWKDNCPLIQELTEKNNVGFCEVSAEVKKIMLKICEDDEKNKECQMKELEANIEKCAFLKKCADARLKRKCDEEERIKKCEEEEKIKKYEEEERERTCEELKKTQDDIMKRECELKKQCEKKESAEEVKKKCEEEARRKKCEELKKKREEEVKNEAELMKKEKEEDSKSKCKVEDPVIKCKEEALKKKCKEEEQKRKCKVEDQLRKCDEEALKEKCDEEAKKKKCEALKKKLVELKKEESYLNQKIEDIAKQEKLKMLQEEEEQKKKCEEDKVLKACDKFDQKKKSDCQGAVEKIRHHPTEDLQNKIQAEFSKQSRYEKSTEKKKFLSISAVLRRQEADSAPTGATTHMV</sequence>
<feature type="compositionally biased region" description="Basic and acidic residues" evidence="2">
    <location>
        <begin position="167"/>
        <end position="177"/>
    </location>
</feature>
<proteinExistence type="predicted"/>
<dbReference type="AlphaFoldDB" id="A0A9P9YIC4"/>
<evidence type="ECO:0000256" key="1">
    <source>
        <dbReference type="SAM" id="Coils"/>
    </source>
</evidence>
<evidence type="ECO:0008006" key="5">
    <source>
        <dbReference type="Google" id="ProtNLM"/>
    </source>
</evidence>
<feature type="coiled-coil region" evidence="1">
    <location>
        <begin position="510"/>
        <end position="562"/>
    </location>
</feature>
<dbReference type="Proteomes" id="UP001059596">
    <property type="component" value="Unassembled WGS sequence"/>
</dbReference>
<name>A0A9P9YIC4_9MUSC</name>